<comment type="caution">
    <text evidence="2">The sequence shown here is derived from an EMBL/GenBank/DDBJ whole genome shotgun (WGS) entry which is preliminary data.</text>
</comment>
<dbReference type="Pfam" id="PF22942">
    <property type="entry name" value="DUF7025"/>
    <property type="match status" value="1"/>
</dbReference>
<dbReference type="AlphaFoldDB" id="A0A8K0SV01"/>
<protein>
    <recommendedName>
        <fullName evidence="1">DUF7025 domain-containing protein</fullName>
    </recommendedName>
</protein>
<dbReference type="OrthoDB" id="10042665at2759"/>
<sequence>MLFDDEPARKGSSWSHLEGLHPHSSVSERLDAIAFTVFRAYHCTDMSRHQQRLYSSGPRVTELIHIQSPVLRSALQAVATYIPGDDFSQTWNLTTPHVFISHHRDALLNRARQEGESCMEDLKHLFEYVYTKWADPILTLERLTKAGNIDAKRLPWLYKPNEMIISIVKGVPTAYVLKSDPSWNEELTGITLECWAWDYNGFLLQRKGHELFVATPSNSDPTPIRNLSAYPLRFATKEVKDSVLARGRKYWGLRYQHHVSYLGWDAKGDRNQMHARLSNLQKIPPKF</sequence>
<evidence type="ECO:0000259" key="1">
    <source>
        <dbReference type="Pfam" id="PF22942"/>
    </source>
</evidence>
<dbReference type="PANTHER" id="PTHR46411:SF2">
    <property type="entry name" value="AAA+ ATPASE DOMAIN-CONTAINING PROTEIN"/>
    <property type="match status" value="1"/>
</dbReference>
<dbReference type="Proteomes" id="UP000813444">
    <property type="component" value="Unassembled WGS sequence"/>
</dbReference>
<reference evidence="2" key="1">
    <citation type="journal article" date="2021" name="Nat. Commun.">
        <title>Genetic determinants of endophytism in the Arabidopsis root mycobiome.</title>
        <authorList>
            <person name="Mesny F."/>
            <person name="Miyauchi S."/>
            <person name="Thiergart T."/>
            <person name="Pickel B."/>
            <person name="Atanasova L."/>
            <person name="Karlsson M."/>
            <person name="Huettel B."/>
            <person name="Barry K.W."/>
            <person name="Haridas S."/>
            <person name="Chen C."/>
            <person name="Bauer D."/>
            <person name="Andreopoulos W."/>
            <person name="Pangilinan J."/>
            <person name="LaButti K."/>
            <person name="Riley R."/>
            <person name="Lipzen A."/>
            <person name="Clum A."/>
            <person name="Drula E."/>
            <person name="Henrissat B."/>
            <person name="Kohler A."/>
            <person name="Grigoriev I.V."/>
            <person name="Martin F.M."/>
            <person name="Hacquard S."/>
        </authorList>
    </citation>
    <scope>NUCLEOTIDE SEQUENCE</scope>
    <source>
        <strain evidence="2">MPI-CAGE-CH-0235</strain>
    </source>
</reference>
<dbReference type="InterPro" id="IPR054289">
    <property type="entry name" value="DUF7025"/>
</dbReference>
<evidence type="ECO:0000313" key="3">
    <source>
        <dbReference type="Proteomes" id="UP000813444"/>
    </source>
</evidence>
<dbReference type="EMBL" id="JAGPNK010000002">
    <property type="protein sequence ID" value="KAH7325688.1"/>
    <property type="molecule type" value="Genomic_DNA"/>
</dbReference>
<proteinExistence type="predicted"/>
<keyword evidence="3" id="KW-1185">Reference proteome</keyword>
<gene>
    <name evidence="2" type="ORF">B0I35DRAFT_116862</name>
</gene>
<dbReference type="PANTHER" id="PTHR46411">
    <property type="entry name" value="FAMILY ATPASE, PUTATIVE-RELATED"/>
    <property type="match status" value="1"/>
</dbReference>
<name>A0A8K0SV01_9HYPO</name>
<accession>A0A8K0SV01</accession>
<feature type="domain" description="DUF7025" evidence="1">
    <location>
        <begin position="140"/>
        <end position="235"/>
    </location>
</feature>
<evidence type="ECO:0000313" key="2">
    <source>
        <dbReference type="EMBL" id="KAH7325688.1"/>
    </source>
</evidence>
<organism evidence="2 3">
    <name type="scientific">Stachybotrys elegans</name>
    <dbReference type="NCBI Taxonomy" id="80388"/>
    <lineage>
        <taxon>Eukaryota</taxon>
        <taxon>Fungi</taxon>
        <taxon>Dikarya</taxon>
        <taxon>Ascomycota</taxon>
        <taxon>Pezizomycotina</taxon>
        <taxon>Sordariomycetes</taxon>
        <taxon>Hypocreomycetidae</taxon>
        <taxon>Hypocreales</taxon>
        <taxon>Stachybotryaceae</taxon>
        <taxon>Stachybotrys</taxon>
    </lineage>
</organism>